<dbReference type="PROSITE" id="PS50109">
    <property type="entry name" value="HIS_KIN"/>
    <property type="match status" value="1"/>
</dbReference>
<dbReference type="InterPro" id="IPR001610">
    <property type="entry name" value="PAC"/>
</dbReference>
<evidence type="ECO:0000256" key="3">
    <source>
        <dbReference type="ARBA" id="ARBA00012438"/>
    </source>
</evidence>
<evidence type="ECO:0000256" key="8">
    <source>
        <dbReference type="ARBA" id="ARBA00022989"/>
    </source>
</evidence>
<dbReference type="InterPro" id="IPR005467">
    <property type="entry name" value="His_kinase_dom"/>
</dbReference>
<dbReference type="InterPro" id="IPR035965">
    <property type="entry name" value="PAS-like_dom_sf"/>
</dbReference>
<dbReference type="Pfam" id="PF13426">
    <property type="entry name" value="PAS_9"/>
    <property type="match status" value="1"/>
</dbReference>
<keyword evidence="16" id="KW-1185">Reference proteome</keyword>
<evidence type="ECO:0000256" key="2">
    <source>
        <dbReference type="ARBA" id="ARBA00004370"/>
    </source>
</evidence>
<dbReference type="SUPFAM" id="SSF55785">
    <property type="entry name" value="PYP-like sensor domain (PAS domain)"/>
    <property type="match status" value="3"/>
</dbReference>
<dbReference type="CDD" id="cd00082">
    <property type="entry name" value="HisKA"/>
    <property type="match status" value="1"/>
</dbReference>
<evidence type="ECO:0000256" key="4">
    <source>
        <dbReference type="ARBA" id="ARBA00022553"/>
    </source>
</evidence>
<dbReference type="Gene3D" id="3.30.450.20">
    <property type="entry name" value="PAS domain"/>
    <property type="match status" value="3"/>
</dbReference>
<organism evidence="15 16">
    <name type="scientific">Rhodocytophaga aerolata</name>
    <dbReference type="NCBI Taxonomy" id="455078"/>
    <lineage>
        <taxon>Bacteria</taxon>
        <taxon>Pseudomonadati</taxon>
        <taxon>Bacteroidota</taxon>
        <taxon>Cytophagia</taxon>
        <taxon>Cytophagales</taxon>
        <taxon>Rhodocytophagaceae</taxon>
        <taxon>Rhodocytophaga</taxon>
    </lineage>
</organism>
<dbReference type="Pfam" id="PF00989">
    <property type="entry name" value="PAS"/>
    <property type="match status" value="1"/>
</dbReference>
<dbReference type="Pfam" id="PF03924">
    <property type="entry name" value="CHASE"/>
    <property type="match status" value="1"/>
</dbReference>
<dbReference type="InterPro" id="IPR000700">
    <property type="entry name" value="PAS-assoc_C"/>
</dbReference>
<dbReference type="PRINTS" id="PR00344">
    <property type="entry name" value="BCTRLSENSOR"/>
</dbReference>
<evidence type="ECO:0000256" key="1">
    <source>
        <dbReference type="ARBA" id="ARBA00000085"/>
    </source>
</evidence>
<dbReference type="InterPro" id="IPR036890">
    <property type="entry name" value="HATPase_C_sf"/>
</dbReference>
<feature type="domain" description="PAS" evidence="12">
    <location>
        <begin position="484"/>
        <end position="554"/>
    </location>
</feature>
<evidence type="ECO:0000313" key="16">
    <source>
        <dbReference type="Proteomes" id="UP001168528"/>
    </source>
</evidence>
<dbReference type="PROSITE" id="PS50113">
    <property type="entry name" value="PAC"/>
    <property type="match status" value="1"/>
</dbReference>
<dbReference type="Gene3D" id="3.30.565.10">
    <property type="entry name" value="Histidine kinase-like ATPase, C-terminal domain"/>
    <property type="match status" value="1"/>
</dbReference>
<dbReference type="SMART" id="SM00387">
    <property type="entry name" value="HATPase_c"/>
    <property type="match status" value="1"/>
</dbReference>
<feature type="transmembrane region" description="Helical" evidence="10">
    <location>
        <begin position="20"/>
        <end position="38"/>
    </location>
</feature>
<comment type="caution">
    <text evidence="15">The sequence shown here is derived from an EMBL/GenBank/DDBJ whole genome shotgun (WGS) entry which is preliminary data.</text>
</comment>
<dbReference type="Pfam" id="PF02518">
    <property type="entry name" value="HATPase_c"/>
    <property type="match status" value="1"/>
</dbReference>
<evidence type="ECO:0000259" key="12">
    <source>
        <dbReference type="PROSITE" id="PS50112"/>
    </source>
</evidence>
<reference evidence="15" key="1">
    <citation type="submission" date="2023-07" db="EMBL/GenBank/DDBJ databases">
        <title>The genome sequence of Rhodocytophaga aerolata KACC 12507.</title>
        <authorList>
            <person name="Zhang X."/>
        </authorList>
    </citation>
    <scope>NUCLEOTIDE SEQUENCE</scope>
    <source>
        <strain evidence="15">KACC 12507</strain>
    </source>
</reference>
<comment type="subcellular location">
    <subcellularLocation>
        <location evidence="2">Membrane</location>
    </subcellularLocation>
</comment>
<dbReference type="SMART" id="SM00086">
    <property type="entry name" value="PAC"/>
    <property type="match status" value="2"/>
</dbReference>
<dbReference type="InterPro" id="IPR013656">
    <property type="entry name" value="PAS_4"/>
</dbReference>
<gene>
    <name evidence="15" type="ORF">Q0590_05700</name>
</gene>
<dbReference type="RefSeq" id="WP_378410396.1">
    <property type="nucleotide sequence ID" value="NZ_JBHSMY010000003.1"/>
</dbReference>
<keyword evidence="7" id="KW-0418">Kinase</keyword>
<dbReference type="InterPro" id="IPR013767">
    <property type="entry name" value="PAS_fold"/>
</dbReference>
<dbReference type="EC" id="2.7.13.3" evidence="3"/>
<dbReference type="Proteomes" id="UP001168528">
    <property type="component" value="Unassembled WGS sequence"/>
</dbReference>
<dbReference type="PANTHER" id="PTHR43304:SF1">
    <property type="entry name" value="PAC DOMAIN-CONTAINING PROTEIN"/>
    <property type="match status" value="1"/>
</dbReference>
<evidence type="ECO:0000313" key="15">
    <source>
        <dbReference type="EMBL" id="MDO1445733.1"/>
    </source>
</evidence>
<feature type="domain" description="Histidine kinase" evidence="11">
    <location>
        <begin position="765"/>
        <end position="978"/>
    </location>
</feature>
<dbReference type="NCBIfam" id="TIGR00229">
    <property type="entry name" value="sensory_box"/>
    <property type="match status" value="2"/>
</dbReference>
<dbReference type="SMART" id="SM01079">
    <property type="entry name" value="CHASE"/>
    <property type="match status" value="1"/>
</dbReference>
<dbReference type="InterPro" id="IPR004358">
    <property type="entry name" value="Sig_transdc_His_kin-like_C"/>
</dbReference>
<comment type="catalytic activity">
    <reaction evidence="1">
        <text>ATP + protein L-histidine = ADP + protein N-phospho-L-histidine.</text>
        <dbReference type="EC" id="2.7.13.3"/>
    </reaction>
</comment>
<evidence type="ECO:0000256" key="5">
    <source>
        <dbReference type="ARBA" id="ARBA00022679"/>
    </source>
</evidence>
<dbReference type="SUPFAM" id="SSF47384">
    <property type="entry name" value="Homodimeric domain of signal transducing histidine kinase"/>
    <property type="match status" value="1"/>
</dbReference>
<name>A0ABT8R370_9BACT</name>
<dbReference type="InterPro" id="IPR003661">
    <property type="entry name" value="HisK_dim/P_dom"/>
</dbReference>
<dbReference type="Pfam" id="PF00512">
    <property type="entry name" value="HisKA"/>
    <property type="match status" value="1"/>
</dbReference>
<dbReference type="EMBL" id="JAUKPO010000002">
    <property type="protein sequence ID" value="MDO1445733.1"/>
    <property type="molecule type" value="Genomic_DNA"/>
</dbReference>
<proteinExistence type="predicted"/>
<evidence type="ECO:0000256" key="9">
    <source>
        <dbReference type="ARBA" id="ARBA00023136"/>
    </source>
</evidence>
<feature type="domain" description="CHASE" evidence="14">
    <location>
        <begin position="150"/>
        <end position="279"/>
    </location>
</feature>
<keyword evidence="8 10" id="KW-1133">Transmembrane helix</keyword>
<evidence type="ECO:0000259" key="14">
    <source>
        <dbReference type="PROSITE" id="PS50839"/>
    </source>
</evidence>
<keyword evidence="6 10" id="KW-0812">Transmembrane</keyword>
<evidence type="ECO:0000259" key="13">
    <source>
        <dbReference type="PROSITE" id="PS50113"/>
    </source>
</evidence>
<dbReference type="Pfam" id="PF08448">
    <property type="entry name" value="PAS_4"/>
    <property type="match status" value="1"/>
</dbReference>
<feature type="domain" description="PAC" evidence="13">
    <location>
        <begin position="557"/>
        <end position="609"/>
    </location>
</feature>
<dbReference type="InterPro" id="IPR042240">
    <property type="entry name" value="CHASE_sf"/>
</dbReference>
<evidence type="ECO:0000259" key="11">
    <source>
        <dbReference type="PROSITE" id="PS50109"/>
    </source>
</evidence>
<evidence type="ECO:0000256" key="10">
    <source>
        <dbReference type="SAM" id="Phobius"/>
    </source>
</evidence>
<dbReference type="PROSITE" id="PS50839">
    <property type="entry name" value="CHASE"/>
    <property type="match status" value="1"/>
</dbReference>
<keyword evidence="4" id="KW-0597">Phosphoprotein</keyword>
<evidence type="ECO:0000256" key="6">
    <source>
        <dbReference type="ARBA" id="ARBA00022692"/>
    </source>
</evidence>
<dbReference type="InterPro" id="IPR000014">
    <property type="entry name" value="PAS"/>
</dbReference>
<dbReference type="InterPro" id="IPR036097">
    <property type="entry name" value="HisK_dim/P_sf"/>
</dbReference>
<dbReference type="Gene3D" id="1.10.287.130">
    <property type="match status" value="1"/>
</dbReference>
<dbReference type="InterPro" id="IPR003594">
    <property type="entry name" value="HATPase_dom"/>
</dbReference>
<dbReference type="Gene3D" id="3.30.450.350">
    <property type="entry name" value="CHASE domain"/>
    <property type="match status" value="1"/>
</dbReference>
<dbReference type="SMART" id="SM00091">
    <property type="entry name" value="PAS"/>
    <property type="match status" value="3"/>
</dbReference>
<dbReference type="PROSITE" id="PS50112">
    <property type="entry name" value="PAS"/>
    <property type="match status" value="2"/>
</dbReference>
<accession>A0ABT8R370</accession>
<feature type="domain" description="PAS" evidence="12">
    <location>
        <begin position="352"/>
        <end position="428"/>
    </location>
</feature>
<dbReference type="CDD" id="cd00130">
    <property type="entry name" value="PAS"/>
    <property type="match status" value="2"/>
</dbReference>
<dbReference type="InterPro" id="IPR052162">
    <property type="entry name" value="Sensor_kinase/Photoreceptor"/>
</dbReference>
<dbReference type="SUPFAM" id="SSF55874">
    <property type="entry name" value="ATPase domain of HSP90 chaperone/DNA topoisomerase II/histidine kinase"/>
    <property type="match status" value="1"/>
</dbReference>
<dbReference type="PANTHER" id="PTHR43304">
    <property type="entry name" value="PHYTOCHROME-LIKE PROTEIN CPH1"/>
    <property type="match status" value="1"/>
</dbReference>
<keyword evidence="9 10" id="KW-0472">Membrane</keyword>
<dbReference type="SMART" id="SM00388">
    <property type="entry name" value="HisKA"/>
    <property type="match status" value="1"/>
</dbReference>
<sequence>MAEQRNKMKLTRIRYFFNYYYLAIASFVIVLLLTLLVYQETYQRVQERNEKLFNLKISQVQVDIENRMRDYIQILKGGKALYKASESVTRSDWAIYVKWLQIEENYPGIQGIGFAPYLRSDELPQHIAQVEAEKLEEAPDYIIFPEGKREIYTPISFIEPFTGRNRRAFGFDMFSDPRRREAMERARDSGDPVLSGKVQLIQENEKDRQPGFLIYLPVYEGKVHLENTTDRRRLLKGFVYCPFRSQDLFKAILGNEYTDIDIEVYDGTKPTIASLLFDTDTIAHYLQEKKQGYYQNTVTSQIAGNTWTLYFTSLPAFETATHTDLPAFILQGGILLAILVLFIGISQANVRKSNHLKQTITDNATAALFMMDANGYCTFMNPAAEHMTGYTFEEIRQQPLHNMIHHTHPDGTPYPLSECPIDRALPTNNAMRAHEDVFIRKGGEFFNVTCAARPIFEAGIPVATVIEVRDITKDKRARAALSESEARFRSMAESAPVMIWIIDADRQCTYLNKQWLVFTGQTLEQGLGRGWQAAMHPDDREKSARIYLEANRRQAPFRLEYRLKHMTEGYKWVVSTGSPRFHTNQEFIGYIGSVIDISEIKEAENKIKKNALLLQKVFEQVPAIVGLIEASEKKYILVNPILQDMYENRDLLGKTVKEAHPGRQGKILMDITEEVLRTGKPFSSKEMPLVIDRNLDGNLVTHYFNIVFQPLVNEMDAIEAIMLFAVDVTELVTARQKLSYINQELSRKNQELTQINNDLDSFVYTASHDLKAPIANLEGLSTMLRRKLQKQLGPVEDQLLTLVQQSINKLQSTIRDLAEITKVQKEKNIHTEPLLLADVLHDVTEDIRNLIESAEARITMDLQVQELVYARKNLRSIIYNLLSNAIKYRSPDRMPQITISTRMEDGRVVLCIQDNGLGLKPNQQEKLFSMFKRFHTHVEGTGIGLYIIKRIIENNGGSIEVESEYGVGTVFKVYFHAG</sequence>
<protein>
    <recommendedName>
        <fullName evidence="3">histidine kinase</fullName>
        <ecNumber evidence="3">2.7.13.3</ecNumber>
    </recommendedName>
</protein>
<evidence type="ECO:0000256" key="7">
    <source>
        <dbReference type="ARBA" id="ARBA00022777"/>
    </source>
</evidence>
<dbReference type="InterPro" id="IPR006189">
    <property type="entry name" value="CHASE_dom"/>
</dbReference>
<keyword evidence="5" id="KW-0808">Transferase</keyword>